<keyword evidence="2 4" id="KW-0819">tRNA processing</keyword>
<dbReference type="InterPro" id="IPR020094">
    <property type="entry name" value="TruA/RsuA/RluB/E/F_N"/>
</dbReference>
<dbReference type="InterPro" id="IPR020103">
    <property type="entry name" value="PsdUridine_synth_cat_dom_sf"/>
</dbReference>
<keyword evidence="3 4" id="KW-0413">Isomerase</keyword>
<evidence type="ECO:0000256" key="2">
    <source>
        <dbReference type="ARBA" id="ARBA00022694"/>
    </source>
</evidence>
<dbReference type="InterPro" id="IPR001406">
    <property type="entry name" value="PsdUridine_synth_TruA"/>
</dbReference>
<dbReference type="PIRSF" id="PIRSF001430">
    <property type="entry name" value="tRNA_psdUrid_synth"/>
    <property type="match status" value="1"/>
</dbReference>
<dbReference type="EC" id="5.4.99.12" evidence="4"/>
<evidence type="ECO:0000256" key="6">
    <source>
        <dbReference type="PIRSR" id="PIRSR001430-2"/>
    </source>
</evidence>
<dbReference type="PANTHER" id="PTHR11142:SF0">
    <property type="entry name" value="TRNA PSEUDOURIDINE SYNTHASE-LIKE 1"/>
    <property type="match status" value="1"/>
</dbReference>
<feature type="binding site" evidence="4 6">
    <location>
        <position position="112"/>
    </location>
    <ligand>
        <name>substrate</name>
    </ligand>
</feature>
<dbReference type="SUPFAM" id="SSF55120">
    <property type="entry name" value="Pseudouridine synthase"/>
    <property type="match status" value="1"/>
</dbReference>
<reference evidence="10" key="1">
    <citation type="journal article" date="2020" name="mSystems">
        <title>Genome- and Community-Level Interaction Insights into Carbon Utilization and Element Cycling Functions of Hydrothermarchaeota in Hydrothermal Sediment.</title>
        <authorList>
            <person name="Zhou Z."/>
            <person name="Liu Y."/>
            <person name="Xu W."/>
            <person name="Pan J."/>
            <person name="Luo Z.H."/>
            <person name="Li M."/>
        </authorList>
    </citation>
    <scope>NUCLEOTIDE SEQUENCE [LARGE SCALE GENOMIC DNA]</scope>
    <source>
        <strain evidence="10">SpSt-210</strain>
    </source>
</reference>
<comment type="similarity">
    <text evidence="1 4 7">Belongs to the tRNA pseudouridine synthase TruA family.</text>
</comment>
<dbReference type="EMBL" id="DSIY01000161">
    <property type="protein sequence ID" value="HEG91123.1"/>
    <property type="molecule type" value="Genomic_DNA"/>
</dbReference>
<evidence type="ECO:0000256" key="4">
    <source>
        <dbReference type="HAMAP-Rule" id="MF_00171"/>
    </source>
</evidence>
<evidence type="ECO:0000259" key="9">
    <source>
        <dbReference type="Pfam" id="PF01416"/>
    </source>
</evidence>
<feature type="domain" description="Pseudouridine synthase I TruA alpha/beta" evidence="9">
    <location>
        <begin position="12"/>
        <end position="99"/>
    </location>
</feature>
<dbReference type="AlphaFoldDB" id="A0A831TB22"/>
<proteinExistence type="inferred from homology"/>
<comment type="caution">
    <text evidence="10">The sequence shown here is derived from an EMBL/GenBank/DDBJ whole genome shotgun (WGS) entry which is preliminary data.</text>
</comment>
<feature type="active site" description="Nucleophile" evidence="4 5">
    <location>
        <position position="54"/>
    </location>
</feature>
<dbReference type="GO" id="GO:0160147">
    <property type="term" value="F:tRNA pseudouridine(38-40) synthase activity"/>
    <property type="evidence" value="ECO:0007669"/>
    <property type="project" value="UniProtKB-EC"/>
</dbReference>
<comment type="subunit">
    <text evidence="4">Homodimer.</text>
</comment>
<feature type="domain" description="Pseudouridine synthase I TruA alpha/beta" evidence="9">
    <location>
        <begin position="145"/>
        <end position="261"/>
    </location>
</feature>
<dbReference type="InterPro" id="IPR020097">
    <property type="entry name" value="PsdUridine_synth_TruA_a/b_dom"/>
</dbReference>
<dbReference type="CDD" id="cd02570">
    <property type="entry name" value="PseudoU_synth_EcTruA"/>
    <property type="match status" value="1"/>
</dbReference>
<dbReference type="PANTHER" id="PTHR11142">
    <property type="entry name" value="PSEUDOURIDYLATE SYNTHASE"/>
    <property type="match status" value="1"/>
</dbReference>
<dbReference type="Gene3D" id="3.30.70.580">
    <property type="entry name" value="Pseudouridine synthase I, catalytic domain, N-terminal subdomain"/>
    <property type="match status" value="1"/>
</dbReference>
<comment type="catalytic activity">
    <reaction evidence="4 7">
        <text>uridine(38/39/40) in tRNA = pseudouridine(38/39/40) in tRNA</text>
        <dbReference type="Rhea" id="RHEA:22376"/>
        <dbReference type="Rhea" id="RHEA-COMP:10085"/>
        <dbReference type="Rhea" id="RHEA-COMP:10087"/>
        <dbReference type="ChEBI" id="CHEBI:65314"/>
        <dbReference type="ChEBI" id="CHEBI:65315"/>
        <dbReference type="EC" id="5.4.99.12"/>
    </reaction>
</comment>
<organism evidence="10">
    <name type="scientific">Thermorudis peleae</name>
    <dbReference type="NCBI Taxonomy" id="1382356"/>
    <lineage>
        <taxon>Bacteria</taxon>
        <taxon>Pseudomonadati</taxon>
        <taxon>Thermomicrobiota</taxon>
        <taxon>Thermomicrobia</taxon>
        <taxon>Thermomicrobia incertae sedis</taxon>
        <taxon>Thermorudis</taxon>
    </lineage>
</organism>
<sequence>MGAQLFRIDLGYDGTEFAGSQRQPGRRTVQGVLEEALGRLTGGPVSLVLAGRTDRGVHAVGQVASGELAWKRGPEELARALNAVLPDDVVVYRVHPVPPGFNARRSARYREYRYRIWSGHAPPLLLRRYAWRVCASLDVEAMQAAAAVLVGTRDFRSFAGKGLGIPGSGTRSVRTITVARWRPLEQSIDRVDRGARLLEFQIGADAFLPHMVRNIVGAMVAVGTGERTPDWLGELLEARDRRLAPPPAPPQGLVLWRVAYSGEELDERPPEPGHNPVSYGRGETYGSQAEEESQNSAHLRREAR</sequence>
<dbReference type="Pfam" id="PF01416">
    <property type="entry name" value="PseudoU_synth_1"/>
    <property type="match status" value="2"/>
</dbReference>
<name>A0A831TB22_9BACT</name>
<comment type="caution">
    <text evidence="4">Lacks conserved residue(s) required for the propagation of feature annotation.</text>
</comment>
<comment type="function">
    <text evidence="4">Formation of pseudouridine at positions 38, 39 and 40 in the anticodon stem and loop of transfer RNAs.</text>
</comment>
<evidence type="ECO:0000256" key="8">
    <source>
        <dbReference type="SAM" id="MobiDB-lite"/>
    </source>
</evidence>
<gene>
    <name evidence="4 10" type="primary">truA</name>
    <name evidence="10" type="ORF">ENP34_06740</name>
</gene>
<dbReference type="FunFam" id="3.30.70.580:FF:000001">
    <property type="entry name" value="tRNA pseudouridine synthase A"/>
    <property type="match status" value="1"/>
</dbReference>
<protein>
    <recommendedName>
        <fullName evidence="4">tRNA pseudouridine synthase A</fullName>
        <ecNumber evidence="4">5.4.99.12</ecNumber>
    </recommendedName>
    <alternativeName>
        <fullName evidence="4">tRNA pseudouridine(38-40) synthase</fullName>
    </alternativeName>
    <alternativeName>
        <fullName evidence="4">tRNA pseudouridylate synthase I</fullName>
    </alternativeName>
    <alternativeName>
        <fullName evidence="4">tRNA-uridine isomerase I</fullName>
    </alternativeName>
</protein>
<dbReference type="InterPro" id="IPR020095">
    <property type="entry name" value="PsdUridine_synth_TruA_C"/>
</dbReference>
<accession>A0A831TB22</accession>
<feature type="region of interest" description="Disordered" evidence="8">
    <location>
        <begin position="264"/>
        <end position="304"/>
    </location>
</feature>
<evidence type="ECO:0000256" key="1">
    <source>
        <dbReference type="ARBA" id="ARBA00009375"/>
    </source>
</evidence>
<dbReference type="GO" id="GO:0031119">
    <property type="term" value="P:tRNA pseudouridine synthesis"/>
    <property type="evidence" value="ECO:0007669"/>
    <property type="project" value="UniProtKB-UniRule"/>
</dbReference>
<evidence type="ECO:0000256" key="5">
    <source>
        <dbReference type="PIRSR" id="PIRSR001430-1"/>
    </source>
</evidence>
<dbReference type="NCBIfam" id="TIGR00071">
    <property type="entry name" value="hisT_truA"/>
    <property type="match status" value="1"/>
</dbReference>
<evidence type="ECO:0000256" key="7">
    <source>
        <dbReference type="RuleBase" id="RU003792"/>
    </source>
</evidence>
<dbReference type="Gene3D" id="3.30.70.660">
    <property type="entry name" value="Pseudouridine synthase I, catalytic domain, C-terminal subdomain"/>
    <property type="match status" value="1"/>
</dbReference>
<dbReference type="GO" id="GO:0003723">
    <property type="term" value="F:RNA binding"/>
    <property type="evidence" value="ECO:0007669"/>
    <property type="project" value="InterPro"/>
</dbReference>
<evidence type="ECO:0000313" key="10">
    <source>
        <dbReference type="EMBL" id="HEG91123.1"/>
    </source>
</evidence>
<evidence type="ECO:0000256" key="3">
    <source>
        <dbReference type="ARBA" id="ARBA00023235"/>
    </source>
</evidence>
<dbReference type="HAMAP" id="MF_00171">
    <property type="entry name" value="TruA"/>
    <property type="match status" value="1"/>
</dbReference>